<keyword evidence="4" id="KW-1185">Reference proteome</keyword>
<evidence type="ECO:0000256" key="2">
    <source>
        <dbReference type="SAM" id="Phobius"/>
    </source>
</evidence>
<dbReference type="RefSeq" id="WP_148733773.1">
    <property type="nucleotide sequence ID" value="NZ_VSSB01000001.1"/>
</dbReference>
<feature type="compositionally biased region" description="Basic and acidic residues" evidence="1">
    <location>
        <begin position="9"/>
        <end position="24"/>
    </location>
</feature>
<organism evidence="3 4">
    <name type="scientific">Agromyces mariniharenae</name>
    <dbReference type="NCBI Taxonomy" id="2604423"/>
    <lineage>
        <taxon>Bacteria</taxon>
        <taxon>Bacillati</taxon>
        <taxon>Actinomycetota</taxon>
        <taxon>Actinomycetes</taxon>
        <taxon>Micrococcales</taxon>
        <taxon>Microbacteriaceae</taxon>
        <taxon>Agromyces</taxon>
    </lineage>
</organism>
<evidence type="ECO:0000313" key="3">
    <source>
        <dbReference type="EMBL" id="TYL54252.1"/>
    </source>
</evidence>
<feature type="transmembrane region" description="Helical" evidence="2">
    <location>
        <begin position="223"/>
        <end position="247"/>
    </location>
</feature>
<comment type="caution">
    <text evidence="3">The sequence shown here is derived from an EMBL/GenBank/DDBJ whole genome shotgun (WGS) entry which is preliminary data.</text>
</comment>
<reference evidence="3 4" key="1">
    <citation type="submission" date="2019-08" db="EMBL/GenBank/DDBJ databases">
        <authorList>
            <person name="Hu J."/>
        </authorList>
    </citation>
    <scope>NUCLEOTIDE SEQUENCE [LARGE SCALE GENOMIC DNA]</scope>
    <source>
        <strain evidence="3 4">NEAU-184</strain>
    </source>
</reference>
<feature type="transmembrane region" description="Helical" evidence="2">
    <location>
        <begin position="340"/>
        <end position="361"/>
    </location>
</feature>
<keyword evidence="2" id="KW-0812">Transmembrane</keyword>
<evidence type="ECO:0000313" key="4">
    <source>
        <dbReference type="Proteomes" id="UP000325243"/>
    </source>
</evidence>
<feature type="compositionally biased region" description="Low complexity" evidence="1">
    <location>
        <begin position="95"/>
        <end position="110"/>
    </location>
</feature>
<gene>
    <name evidence="3" type="ORF">FYC51_11860</name>
</gene>
<keyword evidence="2" id="KW-0472">Membrane</keyword>
<sequence length="390" mass="40346">MSSTTPGSDPERPHDPDAVDRGPSADDAPADEASADTGAHEPLGADDAAAASAPDAPAEPEPGPERAPEPVASPEPDVRPADAAPEVEPEREPEPAVAEPAASEPTASAPIAPPEPEPAPPAPVVTESAPADDTSRLDAAVQRANAEPVASDDVGEHGAPEPVPAGSVRRETYVPAATVAAGTAAGAATLAPEPDAVPTALAAPQTVYVQAPNPPKSRGNRGFGVVVALVAAAVFALLYAGIGYLVLLAQSDPARAATVFVQFVAQPVYWVPIIATFVGFTLLAAIVNRGAWWYYAVFGLLVGVFVYLSYIGAALLTVQAWTMTIDEANDFIRARWLDPFALIAGILAREITIWLGGWVASRGRAVTERNRLAREAYDRELAAGPQPTRP</sequence>
<accession>A0A5S4V5I7</accession>
<keyword evidence="2" id="KW-1133">Transmembrane helix</keyword>
<evidence type="ECO:0000256" key="1">
    <source>
        <dbReference type="SAM" id="MobiDB-lite"/>
    </source>
</evidence>
<name>A0A5S4V5I7_9MICO</name>
<proteinExistence type="predicted"/>
<feature type="region of interest" description="Disordered" evidence="1">
    <location>
        <begin position="1"/>
        <end position="166"/>
    </location>
</feature>
<dbReference type="EMBL" id="VSSB01000001">
    <property type="protein sequence ID" value="TYL54252.1"/>
    <property type="molecule type" value="Genomic_DNA"/>
</dbReference>
<feature type="transmembrane region" description="Helical" evidence="2">
    <location>
        <begin position="267"/>
        <end position="287"/>
    </location>
</feature>
<protein>
    <submittedName>
        <fullName evidence="3">Uncharacterized protein</fullName>
    </submittedName>
</protein>
<feature type="compositionally biased region" description="Pro residues" evidence="1">
    <location>
        <begin position="111"/>
        <end position="123"/>
    </location>
</feature>
<dbReference type="Proteomes" id="UP000325243">
    <property type="component" value="Unassembled WGS sequence"/>
</dbReference>
<feature type="compositionally biased region" description="Low complexity" evidence="1">
    <location>
        <begin position="35"/>
        <end position="56"/>
    </location>
</feature>
<feature type="transmembrane region" description="Helical" evidence="2">
    <location>
        <begin position="294"/>
        <end position="320"/>
    </location>
</feature>
<dbReference type="AlphaFoldDB" id="A0A5S4V5I7"/>